<gene>
    <name evidence="1" type="ORF">BT62DRAFT_1020738</name>
</gene>
<dbReference type="RefSeq" id="XP_043032601.1">
    <property type="nucleotide sequence ID" value="XM_043178267.1"/>
</dbReference>
<sequence>MITRMFMQVPYKPLTYSSDPFPKINLNHLWSPCGGVSSLQVLWVTLFLVLVSPKQLGLSFQPLLLV</sequence>
<evidence type="ECO:0000313" key="2">
    <source>
        <dbReference type="Proteomes" id="UP000812287"/>
    </source>
</evidence>
<name>A0A9P7VEG0_9AGAR</name>
<keyword evidence="2" id="KW-1185">Reference proteome</keyword>
<dbReference type="GeneID" id="66100554"/>
<dbReference type="AlphaFoldDB" id="A0A9P7VEG0"/>
<evidence type="ECO:0000313" key="1">
    <source>
        <dbReference type="EMBL" id="KAG7439097.1"/>
    </source>
</evidence>
<reference evidence="1" key="1">
    <citation type="submission" date="2020-11" db="EMBL/GenBank/DDBJ databases">
        <title>Adaptations for nitrogen fixation in a non-lichenized fungal sporocarp promotes dispersal by wood-feeding termites.</title>
        <authorList>
            <consortium name="DOE Joint Genome Institute"/>
            <person name="Koch R.A."/>
            <person name="Yoon G."/>
            <person name="Arayal U."/>
            <person name="Lail K."/>
            <person name="Amirebrahimi M."/>
            <person name="Labutti K."/>
            <person name="Lipzen A."/>
            <person name="Riley R."/>
            <person name="Barry K."/>
            <person name="Henrissat B."/>
            <person name="Grigoriev I.V."/>
            <person name="Herr J.R."/>
            <person name="Aime M.C."/>
        </authorList>
    </citation>
    <scope>NUCLEOTIDE SEQUENCE</scope>
    <source>
        <strain evidence="1">MCA 3950</strain>
    </source>
</reference>
<accession>A0A9P7VEG0</accession>
<dbReference type="EMBL" id="MU250632">
    <property type="protein sequence ID" value="KAG7439097.1"/>
    <property type="molecule type" value="Genomic_DNA"/>
</dbReference>
<dbReference type="Proteomes" id="UP000812287">
    <property type="component" value="Unassembled WGS sequence"/>
</dbReference>
<comment type="caution">
    <text evidence="1">The sequence shown here is derived from an EMBL/GenBank/DDBJ whole genome shotgun (WGS) entry which is preliminary data.</text>
</comment>
<protein>
    <submittedName>
        <fullName evidence="1">Uncharacterized protein</fullName>
    </submittedName>
</protein>
<organism evidence="1 2">
    <name type="scientific">Guyanagaster necrorhizus</name>
    <dbReference type="NCBI Taxonomy" id="856835"/>
    <lineage>
        <taxon>Eukaryota</taxon>
        <taxon>Fungi</taxon>
        <taxon>Dikarya</taxon>
        <taxon>Basidiomycota</taxon>
        <taxon>Agaricomycotina</taxon>
        <taxon>Agaricomycetes</taxon>
        <taxon>Agaricomycetidae</taxon>
        <taxon>Agaricales</taxon>
        <taxon>Marasmiineae</taxon>
        <taxon>Physalacriaceae</taxon>
        <taxon>Guyanagaster</taxon>
    </lineage>
</organism>
<proteinExistence type="predicted"/>